<dbReference type="Gene3D" id="3.40.30.10">
    <property type="entry name" value="Glutaredoxin"/>
    <property type="match status" value="1"/>
</dbReference>
<dbReference type="AlphaFoldDB" id="A0A644WIU7"/>
<dbReference type="PANTHER" id="PTHR13887:SF41">
    <property type="entry name" value="THIOREDOXIN SUPERFAMILY PROTEIN"/>
    <property type="match status" value="1"/>
</dbReference>
<accession>A0A644WIU7</accession>
<feature type="domain" description="DSBA-like thioredoxin" evidence="1">
    <location>
        <begin position="3"/>
        <end position="204"/>
    </location>
</feature>
<dbReference type="GO" id="GO:0016491">
    <property type="term" value="F:oxidoreductase activity"/>
    <property type="evidence" value="ECO:0007669"/>
    <property type="project" value="InterPro"/>
</dbReference>
<name>A0A644WIU7_9ZZZZ</name>
<protein>
    <recommendedName>
        <fullName evidence="1">DSBA-like thioredoxin domain-containing protein</fullName>
    </recommendedName>
</protein>
<organism evidence="2">
    <name type="scientific">bioreactor metagenome</name>
    <dbReference type="NCBI Taxonomy" id="1076179"/>
    <lineage>
        <taxon>unclassified sequences</taxon>
        <taxon>metagenomes</taxon>
        <taxon>ecological metagenomes</taxon>
    </lineage>
</organism>
<dbReference type="InterPro" id="IPR001853">
    <property type="entry name" value="DSBA-like_thioredoxin_dom"/>
</dbReference>
<gene>
    <name evidence="2" type="ORF">SDC9_50063</name>
</gene>
<dbReference type="CDD" id="cd03024">
    <property type="entry name" value="DsbA_FrnE"/>
    <property type="match status" value="1"/>
</dbReference>
<dbReference type="SUPFAM" id="SSF52833">
    <property type="entry name" value="Thioredoxin-like"/>
    <property type="match status" value="1"/>
</dbReference>
<evidence type="ECO:0000259" key="1">
    <source>
        <dbReference type="Pfam" id="PF01323"/>
    </source>
</evidence>
<dbReference type="InterPro" id="IPR036249">
    <property type="entry name" value="Thioredoxin-like_sf"/>
</dbReference>
<dbReference type="PANTHER" id="PTHR13887">
    <property type="entry name" value="GLUTATHIONE S-TRANSFERASE KAPPA"/>
    <property type="match status" value="1"/>
</dbReference>
<evidence type="ECO:0000313" key="2">
    <source>
        <dbReference type="EMBL" id="MPM03796.1"/>
    </source>
</evidence>
<reference evidence="2" key="1">
    <citation type="submission" date="2019-08" db="EMBL/GenBank/DDBJ databases">
        <authorList>
            <person name="Kucharzyk K."/>
            <person name="Murdoch R.W."/>
            <person name="Higgins S."/>
            <person name="Loffler F."/>
        </authorList>
    </citation>
    <scope>NUCLEOTIDE SEQUENCE</scope>
</reference>
<dbReference type="Pfam" id="PF01323">
    <property type="entry name" value="DSBA"/>
    <property type="match status" value="1"/>
</dbReference>
<proteinExistence type="predicted"/>
<dbReference type="EMBL" id="VSSQ01000982">
    <property type="protein sequence ID" value="MPM03796.1"/>
    <property type="molecule type" value="Genomic_DNA"/>
</dbReference>
<comment type="caution">
    <text evidence="2">The sequence shown here is derived from an EMBL/GenBank/DDBJ whole genome shotgun (WGS) entry which is preliminary data.</text>
</comment>
<sequence length="228" mass="26198">MKVEIWSDIFCPFCYIGKRKFEAALESFDKKEEVEVIYRSFELNPNASKHNDKNIHELISSKYGITYEEAKLNNDNIVSQAKELGLEYNFDTLIPTNSFDAHRMIHFAKEHGKMEEMTEALFKAYFTDSRNVSDFNTLAEIAKSIGLNKEEAISILNTNKYSDCVRSDEKLAGRYGINAVPFFILNEKFTVSGAQPTELFIRALNKVMEDEKAFIDLNKKSNVENKSN</sequence>